<comment type="caution">
    <text evidence="1">The sequence shown here is derived from an EMBL/GenBank/DDBJ whole genome shotgun (WGS) entry which is preliminary data.</text>
</comment>
<dbReference type="EMBL" id="AYRZ02000009">
    <property type="protein sequence ID" value="PHT73207.1"/>
    <property type="molecule type" value="Genomic_DNA"/>
</dbReference>
<evidence type="ECO:0000313" key="1">
    <source>
        <dbReference type="EMBL" id="PHT73207.1"/>
    </source>
</evidence>
<gene>
    <name evidence="1" type="ORF">T459_23992</name>
</gene>
<accession>A0A2G2YTV1</accession>
<reference evidence="1 2" key="1">
    <citation type="journal article" date="2014" name="Nat. Genet.">
        <title>Genome sequence of the hot pepper provides insights into the evolution of pungency in Capsicum species.</title>
        <authorList>
            <person name="Kim S."/>
            <person name="Park M."/>
            <person name="Yeom S.I."/>
            <person name="Kim Y.M."/>
            <person name="Lee J.M."/>
            <person name="Lee H.A."/>
            <person name="Seo E."/>
            <person name="Choi J."/>
            <person name="Cheong K."/>
            <person name="Kim K.T."/>
            <person name="Jung K."/>
            <person name="Lee G.W."/>
            <person name="Oh S.K."/>
            <person name="Bae C."/>
            <person name="Kim S.B."/>
            <person name="Lee H.Y."/>
            <person name="Kim S.Y."/>
            <person name="Kim M.S."/>
            <person name="Kang B.C."/>
            <person name="Jo Y.D."/>
            <person name="Yang H.B."/>
            <person name="Jeong H.J."/>
            <person name="Kang W.H."/>
            <person name="Kwon J.K."/>
            <person name="Shin C."/>
            <person name="Lim J.Y."/>
            <person name="Park J.H."/>
            <person name="Huh J.H."/>
            <person name="Kim J.S."/>
            <person name="Kim B.D."/>
            <person name="Cohen O."/>
            <person name="Paran I."/>
            <person name="Suh M.C."/>
            <person name="Lee S.B."/>
            <person name="Kim Y.K."/>
            <person name="Shin Y."/>
            <person name="Noh S.J."/>
            <person name="Park J."/>
            <person name="Seo Y.S."/>
            <person name="Kwon S.Y."/>
            <person name="Kim H.A."/>
            <person name="Park J.M."/>
            <person name="Kim H.J."/>
            <person name="Choi S.B."/>
            <person name="Bosland P.W."/>
            <person name="Reeves G."/>
            <person name="Jo S.H."/>
            <person name="Lee B.W."/>
            <person name="Cho H.T."/>
            <person name="Choi H.S."/>
            <person name="Lee M.S."/>
            <person name="Yu Y."/>
            <person name="Do Choi Y."/>
            <person name="Park B.S."/>
            <person name="van Deynze A."/>
            <person name="Ashrafi H."/>
            <person name="Hill T."/>
            <person name="Kim W.T."/>
            <person name="Pai H.S."/>
            <person name="Ahn H.K."/>
            <person name="Yeam I."/>
            <person name="Giovannoni J.J."/>
            <person name="Rose J.K."/>
            <person name="Sorensen I."/>
            <person name="Lee S.J."/>
            <person name="Kim R.W."/>
            <person name="Choi I.Y."/>
            <person name="Choi B.S."/>
            <person name="Lim J.S."/>
            <person name="Lee Y.H."/>
            <person name="Choi D."/>
        </authorList>
    </citation>
    <scope>NUCLEOTIDE SEQUENCE [LARGE SCALE GENOMIC DNA]</scope>
    <source>
        <strain evidence="2">cv. CM334</strain>
    </source>
</reference>
<name>A0A2G2YTV1_CAPAN</name>
<protein>
    <submittedName>
        <fullName evidence="1">Uncharacterized protein</fullName>
    </submittedName>
</protein>
<dbReference type="Gramene" id="PHT73207">
    <property type="protein sequence ID" value="PHT73207"/>
    <property type="gene ID" value="T459_23992"/>
</dbReference>
<dbReference type="Proteomes" id="UP000222542">
    <property type="component" value="Unassembled WGS sequence"/>
</dbReference>
<organism evidence="1 2">
    <name type="scientific">Capsicum annuum</name>
    <name type="common">Capsicum pepper</name>
    <dbReference type="NCBI Taxonomy" id="4072"/>
    <lineage>
        <taxon>Eukaryota</taxon>
        <taxon>Viridiplantae</taxon>
        <taxon>Streptophyta</taxon>
        <taxon>Embryophyta</taxon>
        <taxon>Tracheophyta</taxon>
        <taxon>Spermatophyta</taxon>
        <taxon>Magnoliopsida</taxon>
        <taxon>eudicotyledons</taxon>
        <taxon>Gunneridae</taxon>
        <taxon>Pentapetalae</taxon>
        <taxon>asterids</taxon>
        <taxon>lamiids</taxon>
        <taxon>Solanales</taxon>
        <taxon>Solanaceae</taxon>
        <taxon>Solanoideae</taxon>
        <taxon>Capsiceae</taxon>
        <taxon>Capsicum</taxon>
    </lineage>
</organism>
<evidence type="ECO:0000313" key="2">
    <source>
        <dbReference type="Proteomes" id="UP000222542"/>
    </source>
</evidence>
<sequence>MPGISTTEAIHIVSRLAEQYRKRNKDIHIVFINLEKAYIKIPRDNNLWPTLEEVQRFDLPMIEGIELNGVESAFLCDTSPDRSGKRLVVDIHNHSESDHQDFSADVGTSVLNALVEEVVNQESEDIGTAKLNAPVEAVIPLDFSDVVVAAHQAAKICAKLTRTKSKVFKSPYLTEYVSSSKSLEDETADLKHKFAFEGFVLSDDIPRGIIEEYKKWVVEGLLKFHTKKKMNDDHYRAKASSLGVHEINFVIGYARSKNWFYMMLQTTSS</sequence>
<reference evidence="1 2" key="2">
    <citation type="journal article" date="2017" name="Genome Biol.">
        <title>New reference genome sequences of hot pepper reveal the massive evolution of plant disease-resistance genes by retroduplication.</title>
        <authorList>
            <person name="Kim S."/>
            <person name="Park J."/>
            <person name="Yeom S.I."/>
            <person name="Kim Y.M."/>
            <person name="Seo E."/>
            <person name="Kim K.T."/>
            <person name="Kim M.S."/>
            <person name="Lee J.M."/>
            <person name="Cheong K."/>
            <person name="Shin H.S."/>
            <person name="Kim S.B."/>
            <person name="Han K."/>
            <person name="Lee J."/>
            <person name="Park M."/>
            <person name="Lee H.A."/>
            <person name="Lee H.Y."/>
            <person name="Lee Y."/>
            <person name="Oh S."/>
            <person name="Lee J.H."/>
            <person name="Choi E."/>
            <person name="Choi E."/>
            <person name="Lee S.E."/>
            <person name="Jeon J."/>
            <person name="Kim H."/>
            <person name="Choi G."/>
            <person name="Song H."/>
            <person name="Lee J."/>
            <person name="Lee S.C."/>
            <person name="Kwon J.K."/>
            <person name="Lee H.Y."/>
            <person name="Koo N."/>
            <person name="Hong Y."/>
            <person name="Kim R.W."/>
            <person name="Kang W.H."/>
            <person name="Huh J.H."/>
            <person name="Kang B.C."/>
            <person name="Yang T.J."/>
            <person name="Lee Y.H."/>
            <person name="Bennetzen J.L."/>
            <person name="Choi D."/>
        </authorList>
    </citation>
    <scope>NUCLEOTIDE SEQUENCE [LARGE SCALE GENOMIC DNA]</scope>
    <source>
        <strain evidence="2">cv. CM334</strain>
    </source>
</reference>
<dbReference type="AlphaFoldDB" id="A0A2G2YTV1"/>
<keyword evidence="2" id="KW-1185">Reference proteome</keyword>
<proteinExistence type="predicted"/>